<keyword evidence="2" id="KW-0808">Transferase</keyword>
<organism evidence="5 6">
    <name type="scientific">Chaetoceros tenuissimus</name>
    <dbReference type="NCBI Taxonomy" id="426638"/>
    <lineage>
        <taxon>Eukaryota</taxon>
        <taxon>Sar</taxon>
        <taxon>Stramenopiles</taxon>
        <taxon>Ochrophyta</taxon>
        <taxon>Bacillariophyta</taxon>
        <taxon>Coscinodiscophyceae</taxon>
        <taxon>Chaetocerotophycidae</taxon>
        <taxon>Chaetocerotales</taxon>
        <taxon>Chaetocerotaceae</taxon>
        <taxon>Chaetoceros</taxon>
    </lineage>
</organism>
<dbReference type="Gene3D" id="2.170.270.10">
    <property type="entry name" value="SET domain"/>
    <property type="match status" value="1"/>
</dbReference>
<evidence type="ECO:0000313" key="6">
    <source>
        <dbReference type="Proteomes" id="UP001054902"/>
    </source>
</evidence>
<evidence type="ECO:0000256" key="2">
    <source>
        <dbReference type="ARBA" id="ARBA00022679"/>
    </source>
</evidence>
<dbReference type="InterPro" id="IPR046341">
    <property type="entry name" value="SET_dom_sf"/>
</dbReference>
<sequence>MDNQECEDNHDEASISSAEEGLMDLLGGLSSQMMMGATEEEIVMDEDKTSAQPEKKQTPIQGARLYQDEKEESNNACRKDMFSRAFHLTKDGQLKSPPVRIVDLSTEGKGNILVSSRHICKGEVIFSERSLEAAQVPSHAYDPQISANMSNLNGIRACQHCFKSMEPASRFKCEEENMELPMKHLWPIEEWEVEATSIKHESYDHILIDTHTGRMKCIECQALFCNKYCMQAHFQTMGSCCNCTKSMEAFINAMYQDREGEREDISIEPVLLLATRMFCAMVNSERNSKGSSGQLYQGFCGEASDCQPLRLGREKDGKFSLVSGYEEITKILQMNEAECRIHHLQEFEKVVAISQRNAISVTTASLFKTYYSAILRNCGRGTERQKEAMSQVAKLLGNPEGNLTRDMDRKVEEKVAVKIGGLFSLTAMMNHCCDPCAEIRSQEYVDCNIDVVAKRDIEAGEEITISYINLGSSPSNSIVARNRRRRDLESKYLFCCMCSKCETT</sequence>
<evidence type="ECO:0000256" key="3">
    <source>
        <dbReference type="ARBA" id="ARBA00022691"/>
    </source>
</evidence>
<dbReference type="SUPFAM" id="SSF82199">
    <property type="entry name" value="SET domain"/>
    <property type="match status" value="1"/>
</dbReference>
<comment type="caution">
    <text evidence="5">The sequence shown here is derived from an EMBL/GenBank/DDBJ whole genome shotgun (WGS) entry which is preliminary data.</text>
</comment>
<evidence type="ECO:0000313" key="5">
    <source>
        <dbReference type="EMBL" id="GFH61198.1"/>
    </source>
</evidence>
<dbReference type="GO" id="GO:0042799">
    <property type="term" value="F:histone H4K20 methyltransferase activity"/>
    <property type="evidence" value="ECO:0007669"/>
    <property type="project" value="TreeGrafter"/>
</dbReference>
<dbReference type="Proteomes" id="UP001054902">
    <property type="component" value="Unassembled WGS sequence"/>
</dbReference>
<dbReference type="PANTHER" id="PTHR46402">
    <property type="entry name" value="SET AND MYND DOMAIN-CONTAINING PROTEIN 5"/>
    <property type="match status" value="1"/>
</dbReference>
<dbReference type="GO" id="GO:0032259">
    <property type="term" value="P:methylation"/>
    <property type="evidence" value="ECO:0007669"/>
    <property type="project" value="UniProtKB-KW"/>
</dbReference>
<keyword evidence="1" id="KW-0489">Methyltransferase</keyword>
<keyword evidence="6" id="KW-1185">Reference proteome</keyword>
<dbReference type="InterPro" id="IPR001214">
    <property type="entry name" value="SET_dom"/>
</dbReference>
<dbReference type="EMBL" id="BLLK01000072">
    <property type="protein sequence ID" value="GFH61198.1"/>
    <property type="molecule type" value="Genomic_DNA"/>
</dbReference>
<dbReference type="PANTHER" id="PTHR46402:SF2">
    <property type="entry name" value="HISTONE-LYSINE N-TRIMETHYLTRANSFERASE SMYD5"/>
    <property type="match status" value="1"/>
</dbReference>
<reference evidence="5 6" key="1">
    <citation type="journal article" date="2021" name="Sci. Rep.">
        <title>The genome of the diatom Chaetoceros tenuissimus carries an ancient integrated fragment of an extant virus.</title>
        <authorList>
            <person name="Hongo Y."/>
            <person name="Kimura K."/>
            <person name="Takaki Y."/>
            <person name="Yoshida Y."/>
            <person name="Baba S."/>
            <person name="Kobayashi G."/>
            <person name="Nagasaki K."/>
            <person name="Hano T."/>
            <person name="Tomaru Y."/>
        </authorList>
    </citation>
    <scope>NUCLEOTIDE SEQUENCE [LARGE SCALE GENOMIC DNA]</scope>
    <source>
        <strain evidence="5 6">NIES-3715</strain>
    </source>
</reference>
<name>A0AAD3DB69_9STRA</name>
<evidence type="ECO:0000259" key="4">
    <source>
        <dbReference type="PROSITE" id="PS50280"/>
    </source>
</evidence>
<keyword evidence="3" id="KW-0949">S-adenosyl-L-methionine</keyword>
<dbReference type="CDD" id="cd20071">
    <property type="entry name" value="SET_SMYD"/>
    <property type="match status" value="1"/>
</dbReference>
<proteinExistence type="predicted"/>
<accession>A0AAD3DB69</accession>
<dbReference type="GO" id="GO:0045814">
    <property type="term" value="P:negative regulation of gene expression, epigenetic"/>
    <property type="evidence" value="ECO:0007669"/>
    <property type="project" value="TreeGrafter"/>
</dbReference>
<dbReference type="Pfam" id="PF00856">
    <property type="entry name" value="SET"/>
    <property type="match status" value="1"/>
</dbReference>
<gene>
    <name evidence="5" type="ORF">CTEN210_17674</name>
</gene>
<dbReference type="PROSITE" id="PS50280">
    <property type="entry name" value="SET"/>
    <property type="match status" value="1"/>
</dbReference>
<evidence type="ECO:0000256" key="1">
    <source>
        <dbReference type="ARBA" id="ARBA00022603"/>
    </source>
</evidence>
<protein>
    <recommendedName>
        <fullName evidence="4">SET domain-containing protein</fullName>
    </recommendedName>
</protein>
<feature type="domain" description="SET" evidence="4">
    <location>
        <begin position="97"/>
        <end position="468"/>
    </location>
</feature>
<dbReference type="AlphaFoldDB" id="A0AAD3DB69"/>